<evidence type="ECO:0000256" key="1">
    <source>
        <dbReference type="SAM" id="MobiDB-lite"/>
    </source>
</evidence>
<accession>A0ABS2HDU3</accession>
<proteinExistence type="predicted"/>
<feature type="region of interest" description="Disordered" evidence="1">
    <location>
        <begin position="164"/>
        <end position="191"/>
    </location>
</feature>
<organism evidence="2 3">
    <name type="scientific">Vibrio ulleungensis</name>
    <dbReference type="NCBI Taxonomy" id="2807619"/>
    <lineage>
        <taxon>Bacteria</taxon>
        <taxon>Pseudomonadati</taxon>
        <taxon>Pseudomonadota</taxon>
        <taxon>Gammaproteobacteria</taxon>
        <taxon>Vibrionales</taxon>
        <taxon>Vibrionaceae</taxon>
        <taxon>Vibrio</taxon>
    </lineage>
</organism>
<evidence type="ECO:0008006" key="4">
    <source>
        <dbReference type="Google" id="ProtNLM"/>
    </source>
</evidence>
<sequence>MVTTINTRPTDQRTVANHRLIKTIDKLSPIKRWGLSILLIATGLVCWHQLSPASFKNAWLSSDQQAALYFNNEQYKEAAALFESQQWKAHSSYLSGNFVSAIEQFERLDSPNAQLAVANAYAHSGQFETAQTQYQALYQTGEVSDAAKENFRVVSLAMEKIKNAPPEKSTNKSIDDRQIASEESDKKADKTVRLTDQAWLNQVRQNPSNFLRQKFQSEYANEQK</sequence>
<dbReference type="RefSeq" id="WP_205156802.1">
    <property type="nucleotide sequence ID" value="NZ_JAFEUM010000001.1"/>
</dbReference>
<comment type="caution">
    <text evidence="2">The sequence shown here is derived from an EMBL/GenBank/DDBJ whole genome shotgun (WGS) entry which is preliminary data.</text>
</comment>
<feature type="compositionally biased region" description="Basic and acidic residues" evidence="1">
    <location>
        <begin position="169"/>
        <end position="191"/>
    </location>
</feature>
<name>A0ABS2HDU3_9VIBR</name>
<reference evidence="2 3" key="1">
    <citation type="submission" date="2021-02" db="EMBL/GenBank/DDBJ databases">
        <authorList>
            <person name="Park J.-S."/>
        </authorList>
    </citation>
    <scope>NUCLEOTIDE SEQUENCE [LARGE SCALE GENOMIC DNA]</scope>
    <source>
        <strain evidence="2 3">188UL20-2</strain>
    </source>
</reference>
<keyword evidence="3" id="KW-1185">Reference proteome</keyword>
<protein>
    <recommendedName>
        <fullName evidence="4">Tetratricopeptide repeat protein</fullName>
    </recommendedName>
</protein>
<dbReference type="Gene3D" id="1.25.40.10">
    <property type="entry name" value="Tetratricopeptide repeat domain"/>
    <property type="match status" value="1"/>
</dbReference>
<evidence type="ECO:0000313" key="2">
    <source>
        <dbReference type="EMBL" id="MBM7035179.1"/>
    </source>
</evidence>
<dbReference type="EMBL" id="JAFEUM010000001">
    <property type="protein sequence ID" value="MBM7035179.1"/>
    <property type="molecule type" value="Genomic_DNA"/>
</dbReference>
<dbReference type="Proteomes" id="UP000809621">
    <property type="component" value="Unassembled WGS sequence"/>
</dbReference>
<dbReference type="SUPFAM" id="SSF48452">
    <property type="entry name" value="TPR-like"/>
    <property type="match status" value="1"/>
</dbReference>
<dbReference type="InterPro" id="IPR011990">
    <property type="entry name" value="TPR-like_helical_dom_sf"/>
</dbReference>
<gene>
    <name evidence="2" type="ORF">JQC93_02065</name>
</gene>
<evidence type="ECO:0000313" key="3">
    <source>
        <dbReference type="Proteomes" id="UP000809621"/>
    </source>
</evidence>